<gene>
    <name evidence="1" type="ORF">PHYPSEUDO_002325</name>
</gene>
<keyword evidence="2" id="KW-1185">Reference proteome</keyword>
<evidence type="ECO:0000313" key="2">
    <source>
        <dbReference type="Proteomes" id="UP000694044"/>
    </source>
</evidence>
<organism evidence="1 2">
    <name type="scientific">Phytophthora pseudosyringae</name>
    <dbReference type="NCBI Taxonomy" id="221518"/>
    <lineage>
        <taxon>Eukaryota</taxon>
        <taxon>Sar</taxon>
        <taxon>Stramenopiles</taxon>
        <taxon>Oomycota</taxon>
        <taxon>Peronosporomycetes</taxon>
        <taxon>Peronosporales</taxon>
        <taxon>Peronosporaceae</taxon>
        <taxon>Phytophthora</taxon>
    </lineage>
</organism>
<accession>A0A8T1WFZ3</accession>
<evidence type="ECO:0000313" key="1">
    <source>
        <dbReference type="EMBL" id="KAG7392101.1"/>
    </source>
</evidence>
<dbReference type="Proteomes" id="UP000694044">
    <property type="component" value="Unassembled WGS sequence"/>
</dbReference>
<reference evidence="1" key="1">
    <citation type="submission" date="2021-02" db="EMBL/GenBank/DDBJ databases">
        <authorList>
            <person name="Palmer J.M."/>
        </authorList>
    </citation>
    <scope>NUCLEOTIDE SEQUENCE</scope>
    <source>
        <strain evidence="1">SCRP734</strain>
    </source>
</reference>
<dbReference type="EMBL" id="JAGDFM010000014">
    <property type="protein sequence ID" value="KAG7392101.1"/>
    <property type="molecule type" value="Genomic_DNA"/>
</dbReference>
<protein>
    <submittedName>
        <fullName evidence="1">Uncharacterized protein</fullName>
    </submittedName>
</protein>
<name>A0A8T1WFZ3_9STRA</name>
<dbReference type="AlphaFoldDB" id="A0A8T1WFZ3"/>
<proteinExistence type="predicted"/>
<sequence length="152" mass="16591">MRVSLTWTSSSVVQRVLLPPTDTWLTCNAAMQVLHALLLHASVPTADSEFDTAAVMAVTQRRGPTALCAADVAVATAVLLDLRVACQEGLTTDSCQSLRQEVARLLEYRDLQITRLLLNHQRHKTEMLTSAVAICAMQRSGTSVQVLARNYA</sequence>
<comment type="caution">
    <text evidence="1">The sequence shown here is derived from an EMBL/GenBank/DDBJ whole genome shotgun (WGS) entry which is preliminary data.</text>
</comment>